<gene>
    <name evidence="2" type="ordered locus">Dtox_1712</name>
</gene>
<keyword evidence="1" id="KW-0472">Membrane</keyword>
<proteinExistence type="predicted"/>
<feature type="transmembrane region" description="Helical" evidence="1">
    <location>
        <begin position="21"/>
        <end position="47"/>
    </location>
</feature>
<feature type="transmembrane region" description="Helical" evidence="1">
    <location>
        <begin position="67"/>
        <end position="88"/>
    </location>
</feature>
<accession>C8VWZ3</accession>
<dbReference type="Proteomes" id="UP000002217">
    <property type="component" value="Chromosome"/>
</dbReference>
<evidence type="ECO:0000256" key="1">
    <source>
        <dbReference type="SAM" id="Phobius"/>
    </source>
</evidence>
<evidence type="ECO:0000313" key="3">
    <source>
        <dbReference type="Proteomes" id="UP000002217"/>
    </source>
</evidence>
<dbReference type="KEGG" id="dae:Dtox_1712"/>
<keyword evidence="1" id="KW-0812">Transmembrane</keyword>
<evidence type="ECO:0000313" key="2">
    <source>
        <dbReference type="EMBL" id="ACV62569.1"/>
    </source>
</evidence>
<dbReference type="AlphaFoldDB" id="C8VWZ3"/>
<dbReference type="HOGENOM" id="CLU_180628_0_0_9"/>
<keyword evidence="3" id="KW-1185">Reference proteome</keyword>
<reference evidence="2 3" key="1">
    <citation type="journal article" date="2009" name="Stand. Genomic Sci.">
        <title>Complete genome sequence of Desulfotomaculum acetoxidans type strain (5575).</title>
        <authorList>
            <person name="Spring S."/>
            <person name="Lapidus A."/>
            <person name="Schroder M."/>
            <person name="Gleim D."/>
            <person name="Sims D."/>
            <person name="Meincke L."/>
            <person name="Glavina Del Rio T."/>
            <person name="Tice H."/>
            <person name="Copeland A."/>
            <person name="Cheng J.F."/>
            <person name="Lucas S."/>
            <person name="Chen F."/>
            <person name="Nolan M."/>
            <person name="Bruce D."/>
            <person name="Goodwin L."/>
            <person name="Pitluck S."/>
            <person name="Ivanova N."/>
            <person name="Mavromatis K."/>
            <person name="Mikhailova N."/>
            <person name="Pati A."/>
            <person name="Chen A."/>
            <person name="Palaniappan K."/>
            <person name="Land M."/>
            <person name="Hauser L."/>
            <person name="Chang Y.J."/>
            <person name="Jeffries C.D."/>
            <person name="Chain P."/>
            <person name="Saunders E."/>
            <person name="Brettin T."/>
            <person name="Detter J.C."/>
            <person name="Goker M."/>
            <person name="Bristow J."/>
            <person name="Eisen J.A."/>
            <person name="Markowitz V."/>
            <person name="Hugenholtz P."/>
            <person name="Kyrpides N.C."/>
            <person name="Klenk H.P."/>
            <person name="Han C."/>
        </authorList>
    </citation>
    <scope>NUCLEOTIDE SEQUENCE [LARGE SCALE GENOMIC DNA]</scope>
    <source>
        <strain evidence="3">ATCC 49208 / DSM 771 / VKM B-1644</strain>
    </source>
</reference>
<keyword evidence="1" id="KW-1133">Transmembrane helix</keyword>
<protein>
    <submittedName>
        <fullName evidence="2">Uncharacterized protein</fullName>
    </submittedName>
</protein>
<organism evidence="2 3">
    <name type="scientific">Desulfofarcimen acetoxidans (strain ATCC 49208 / DSM 771 / KCTC 5769 / VKM B-1644 / 5575)</name>
    <name type="common">Desulfotomaculum acetoxidans</name>
    <dbReference type="NCBI Taxonomy" id="485916"/>
    <lineage>
        <taxon>Bacteria</taxon>
        <taxon>Bacillati</taxon>
        <taxon>Bacillota</taxon>
        <taxon>Clostridia</taxon>
        <taxon>Eubacteriales</taxon>
        <taxon>Peptococcaceae</taxon>
        <taxon>Desulfofarcimen</taxon>
    </lineage>
</organism>
<dbReference type="EMBL" id="CP001720">
    <property type="protein sequence ID" value="ACV62569.1"/>
    <property type="molecule type" value="Genomic_DNA"/>
</dbReference>
<name>C8VWZ3_DESAS</name>
<sequence>MKHENRSYQYQGRALWKGICGMLGVSLFFGVLLWIWVIVSSATHLVITIIVYRDAKKLYEPALSISPFLWAAITFAMLIGGMFIYWLMNYSNLTRTNFKI</sequence>